<evidence type="ECO:0000256" key="5">
    <source>
        <dbReference type="ARBA" id="ARBA00023242"/>
    </source>
</evidence>
<dbReference type="AlphaFoldDB" id="A0AAV7GNN9"/>
<keyword evidence="10" id="KW-1185">Reference proteome</keyword>
<dbReference type="InterPro" id="IPR038933">
    <property type="entry name" value="Ovate"/>
</dbReference>
<keyword evidence="3 6" id="KW-0805">Transcription regulation</keyword>
<evidence type="ECO:0000256" key="7">
    <source>
        <dbReference type="SAM" id="MobiDB-lite"/>
    </source>
</evidence>
<comment type="function">
    <text evidence="6">Transcriptional repressor that regulates multiple aspects of plant growth and development.</text>
</comment>
<dbReference type="NCBIfam" id="TIGR01568">
    <property type="entry name" value="A_thal_3678"/>
    <property type="match status" value="1"/>
</dbReference>
<feature type="domain" description="OVATE" evidence="8">
    <location>
        <begin position="274"/>
        <end position="333"/>
    </location>
</feature>
<feature type="compositionally biased region" description="Basic residues" evidence="7">
    <location>
        <begin position="133"/>
        <end position="143"/>
    </location>
</feature>
<evidence type="ECO:0000313" key="9">
    <source>
        <dbReference type="EMBL" id="KAH0457283.1"/>
    </source>
</evidence>
<dbReference type="Pfam" id="PF13724">
    <property type="entry name" value="DNA_binding_2"/>
    <property type="match status" value="1"/>
</dbReference>
<evidence type="ECO:0000259" key="8">
    <source>
        <dbReference type="PROSITE" id="PS51754"/>
    </source>
</evidence>
<feature type="region of interest" description="Disordered" evidence="7">
    <location>
        <begin position="1"/>
        <end position="42"/>
    </location>
</feature>
<proteinExistence type="predicted"/>
<evidence type="ECO:0000256" key="6">
    <source>
        <dbReference type="RuleBase" id="RU367028"/>
    </source>
</evidence>
<dbReference type="Pfam" id="PF04844">
    <property type="entry name" value="Ovate"/>
    <property type="match status" value="1"/>
</dbReference>
<protein>
    <recommendedName>
        <fullName evidence="6">Transcription repressor</fullName>
    </recommendedName>
    <alternativeName>
        <fullName evidence="6">Ovate family protein</fullName>
    </alternativeName>
</protein>
<name>A0AAV7GNN9_DENCH</name>
<comment type="caution">
    <text evidence="9">The sequence shown here is derived from an EMBL/GenBank/DDBJ whole genome shotgun (WGS) entry which is preliminary data.</text>
</comment>
<dbReference type="GO" id="GO:0003677">
    <property type="term" value="F:DNA binding"/>
    <property type="evidence" value="ECO:0007669"/>
    <property type="project" value="InterPro"/>
</dbReference>
<dbReference type="GO" id="GO:0005634">
    <property type="term" value="C:nucleus"/>
    <property type="evidence" value="ECO:0007669"/>
    <property type="project" value="UniProtKB-SubCell"/>
</dbReference>
<keyword evidence="4 6" id="KW-0804">Transcription</keyword>
<feature type="compositionally biased region" description="Low complexity" evidence="7">
    <location>
        <begin position="76"/>
        <end position="87"/>
    </location>
</feature>
<evidence type="ECO:0000256" key="2">
    <source>
        <dbReference type="ARBA" id="ARBA00022491"/>
    </source>
</evidence>
<evidence type="ECO:0000256" key="1">
    <source>
        <dbReference type="ARBA" id="ARBA00004123"/>
    </source>
</evidence>
<dbReference type="EMBL" id="JAGFBR010000012">
    <property type="protein sequence ID" value="KAH0457283.1"/>
    <property type="molecule type" value="Genomic_DNA"/>
</dbReference>
<feature type="compositionally biased region" description="Basic residues" evidence="7">
    <location>
        <begin position="65"/>
        <end position="75"/>
    </location>
</feature>
<dbReference type="PANTHER" id="PTHR33057">
    <property type="entry name" value="TRANSCRIPTION REPRESSOR OFP7-RELATED"/>
    <property type="match status" value="1"/>
</dbReference>
<organism evidence="9 10">
    <name type="scientific">Dendrobium chrysotoxum</name>
    <name type="common">Orchid</name>
    <dbReference type="NCBI Taxonomy" id="161865"/>
    <lineage>
        <taxon>Eukaryota</taxon>
        <taxon>Viridiplantae</taxon>
        <taxon>Streptophyta</taxon>
        <taxon>Embryophyta</taxon>
        <taxon>Tracheophyta</taxon>
        <taxon>Spermatophyta</taxon>
        <taxon>Magnoliopsida</taxon>
        <taxon>Liliopsida</taxon>
        <taxon>Asparagales</taxon>
        <taxon>Orchidaceae</taxon>
        <taxon>Epidendroideae</taxon>
        <taxon>Malaxideae</taxon>
        <taxon>Dendrobiinae</taxon>
        <taxon>Dendrobium</taxon>
    </lineage>
</organism>
<dbReference type="InterPro" id="IPR025830">
    <property type="entry name" value="DNA_bnd_dom_ovate"/>
</dbReference>
<dbReference type="GO" id="GO:0045892">
    <property type="term" value="P:negative regulation of DNA-templated transcription"/>
    <property type="evidence" value="ECO:0007669"/>
    <property type="project" value="UniProtKB-UniRule"/>
</dbReference>
<dbReference type="InterPro" id="IPR006458">
    <property type="entry name" value="Ovate_C"/>
</dbReference>
<dbReference type="PROSITE" id="PS51754">
    <property type="entry name" value="OVATE"/>
    <property type="match status" value="1"/>
</dbReference>
<feature type="compositionally biased region" description="Basic and acidic residues" evidence="7">
    <location>
        <begin position="19"/>
        <end position="29"/>
    </location>
</feature>
<evidence type="ECO:0000256" key="3">
    <source>
        <dbReference type="ARBA" id="ARBA00023015"/>
    </source>
</evidence>
<reference evidence="9 10" key="1">
    <citation type="journal article" date="2021" name="Hortic Res">
        <title>Chromosome-scale assembly of the Dendrobium chrysotoxum genome enhances the understanding of orchid evolution.</title>
        <authorList>
            <person name="Zhang Y."/>
            <person name="Zhang G.Q."/>
            <person name="Zhang D."/>
            <person name="Liu X.D."/>
            <person name="Xu X.Y."/>
            <person name="Sun W.H."/>
            <person name="Yu X."/>
            <person name="Zhu X."/>
            <person name="Wang Z.W."/>
            <person name="Zhao X."/>
            <person name="Zhong W.Y."/>
            <person name="Chen H."/>
            <person name="Yin W.L."/>
            <person name="Huang T."/>
            <person name="Niu S.C."/>
            <person name="Liu Z.J."/>
        </authorList>
    </citation>
    <scope>NUCLEOTIDE SEQUENCE [LARGE SCALE GENOMIC DNA]</scope>
    <source>
        <strain evidence="9">Lindl</strain>
    </source>
</reference>
<dbReference type="Proteomes" id="UP000775213">
    <property type="component" value="Unassembled WGS sequence"/>
</dbReference>
<keyword evidence="2 6" id="KW-0678">Repressor</keyword>
<dbReference type="PANTHER" id="PTHR33057:SF82">
    <property type="entry name" value="TRANSCRIPTION REPRESSOR OFP5"/>
    <property type="match status" value="1"/>
</dbReference>
<evidence type="ECO:0000313" key="10">
    <source>
        <dbReference type="Proteomes" id="UP000775213"/>
    </source>
</evidence>
<sequence length="339" mass="38382">MVGQKSDGVRTKVQLMGNDRAKVGRKSGDARLPGGSPEMGNYRFKLSDMVPNAWFYKLKDMSKAIKSKSKGHHPRNNQNSFQIQQNSKPQKDALLPSRASYYFSSREEAEKPRVSPLHPRASDTLFPQESPRMSKKRSRRKPHSPSSTLIASSISSGRSRLVWEEQPIPPENDNVDALIDAICSYKLSSSCSELPELQLELPPIMTKPLKKEAEQTKVKEKKQSNSIARRSPTGIHRLRMRASSPRVVSTKKVQVSRKSVSKQQKGISSKSFAVVKSSTNPQKDFRDSMVEMISENNIRTSKELEELLACYLLLNANEYHDVIIKVFEQIWFHLTDISL</sequence>
<gene>
    <name evidence="9" type="ORF">IEQ34_012598</name>
</gene>
<feature type="region of interest" description="Disordered" evidence="7">
    <location>
        <begin position="65"/>
        <end position="151"/>
    </location>
</feature>
<keyword evidence="5 6" id="KW-0539">Nucleus</keyword>
<evidence type="ECO:0000256" key="4">
    <source>
        <dbReference type="ARBA" id="ARBA00023163"/>
    </source>
</evidence>
<comment type="subcellular location">
    <subcellularLocation>
        <location evidence="1 6">Nucleus</location>
    </subcellularLocation>
</comment>
<accession>A0AAV7GNN9</accession>